<sequence length="73" mass="8456">MKSFKQFSMNYEHIKHWTTSFTVAIACFIKRGFFERGSLAGDKFKCKICNNDVDFVKIPSTHTLKGGDMREDD</sequence>
<protein>
    <submittedName>
        <fullName evidence="1">Uncharacterized protein</fullName>
    </submittedName>
</protein>
<gene>
    <name evidence="1" type="ORF">LCGC14_0368160</name>
</gene>
<proteinExistence type="predicted"/>
<dbReference type="AlphaFoldDB" id="A0A0F9TBS9"/>
<reference evidence="1" key="1">
    <citation type="journal article" date="2015" name="Nature">
        <title>Complex archaea that bridge the gap between prokaryotes and eukaryotes.</title>
        <authorList>
            <person name="Spang A."/>
            <person name="Saw J.H."/>
            <person name="Jorgensen S.L."/>
            <person name="Zaremba-Niedzwiedzka K."/>
            <person name="Martijn J."/>
            <person name="Lind A.E."/>
            <person name="van Eijk R."/>
            <person name="Schleper C."/>
            <person name="Guy L."/>
            <person name="Ettema T.J."/>
        </authorList>
    </citation>
    <scope>NUCLEOTIDE SEQUENCE</scope>
</reference>
<dbReference type="PROSITE" id="PS51257">
    <property type="entry name" value="PROKAR_LIPOPROTEIN"/>
    <property type="match status" value="1"/>
</dbReference>
<comment type="caution">
    <text evidence="1">The sequence shown here is derived from an EMBL/GenBank/DDBJ whole genome shotgun (WGS) entry which is preliminary data.</text>
</comment>
<name>A0A0F9TBS9_9ZZZZ</name>
<organism evidence="1">
    <name type="scientific">marine sediment metagenome</name>
    <dbReference type="NCBI Taxonomy" id="412755"/>
    <lineage>
        <taxon>unclassified sequences</taxon>
        <taxon>metagenomes</taxon>
        <taxon>ecological metagenomes</taxon>
    </lineage>
</organism>
<accession>A0A0F9TBS9</accession>
<evidence type="ECO:0000313" key="1">
    <source>
        <dbReference type="EMBL" id="KKN76619.1"/>
    </source>
</evidence>
<dbReference type="EMBL" id="LAZR01000292">
    <property type="protein sequence ID" value="KKN76619.1"/>
    <property type="molecule type" value="Genomic_DNA"/>
</dbReference>